<keyword evidence="1" id="KW-1133">Transmembrane helix</keyword>
<dbReference type="PANTHER" id="PTHR30273">
    <property type="entry name" value="PERIPLASMIC SIGNAL SENSOR AND SIGMA FACTOR ACTIVATOR FECR-RELATED"/>
    <property type="match status" value="1"/>
</dbReference>
<dbReference type="AlphaFoldDB" id="A0A9X3J4Y7"/>
<gene>
    <name evidence="4" type="ORF">OU798_03235</name>
</gene>
<dbReference type="Pfam" id="PF04773">
    <property type="entry name" value="FecR"/>
    <property type="match status" value="1"/>
</dbReference>
<dbReference type="Gene3D" id="3.55.50.30">
    <property type="match status" value="1"/>
</dbReference>
<dbReference type="Pfam" id="PF16344">
    <property type="entry name" value="FecR_C"/>
    <property type="match status" value="1"/>
</dbReference>
<dbReference type="RefSeq" id="WP_343331675.1">
    <property type="nucleotide sequence ID" value="NZ_JAPOHD010000007.1"/>
</dbReference>
<keyword evidence="1" id="KW-0472">Membrane</keyword>
<proteinExistence type="predicted"/>
<evidence type="ECO:0000313" key="5">
    <source>
        <dbReference type="Proteomes" id="UP001145087"/>
    </source>
</evidence>
<evidence type="ECO:0000256" key="1">
    <source>
        <dbReference type="SAM" id="Phobius"/>
    </source>
</evidence>
<keyword evidence="5" id="KW-1185">Reference proteome</keyword>
<dbReference type="PANTHER" id="PTHR30273:SF2">
    <property type="entry name" value="PROTEIN FECR"/>
    <property type="match status" value="1"/>
</dbReference>
<sequence>MKNSITKYLDGTASKAEQAKMLLWLRQKENRLVFNSLKLEWKNGLDKEQLPADSEKTWSTIQDQLLQKSYTGWQSSRKMNQFFRIAAIFFFILSVGSAVYFVPNQFRNTAEFYTNVIADNGHISKVELPDGSTVWLNSGSEISYNNFFAANNRNIKLTGEAYFSVTKNKDIPLVVNAGELEVKVLGTKFNVAAYPESKNISVVLESGKVELLSSKSETFQYQLKPGEKASFNKDSRELDVSQVNTSKFTSWKDGMINIYDQTLEELVKRLETRYNQKFKFDEAIKNYHFTFTIKNESLDQTIGLMEKIAPIKAEQNGEIIEFKLEKKRKRAVDE</sequence>
<reference evidence="4" key="1">
    <citation type="submission" date="2022-11" db="EMBL/GenBank/DDBJ databases">
        <title>Marilongibacter aestuarii gen. nov., sp. nov., isolated from tidal flat sediment.</title>
        <authorList>
            <person name="Jiayan W."/>
        </authorList>
    </citation>
    <scope>NUCLEOTIDE SEQUENCE</scope>
    <source>
        <strain evidence="4">Z1-6</strain>
    </source>
</reference>
<keyword evidence="1" id="KW-0812">Transmembrane</keyword>
<dbReference type="PIRSF" id="PIRSF018266">
    <property type="entry name" value="FecR"/>
    <property type="match status" value="1"/>
</dbReference>
<protein>
    <submittedName>
        <fullName evidence="4">FecR domain-containing protein</fullName>
    </submittedName>
</protein>
<feature type="transmembrane region" description="Helical" evidence="1">
    <location>
        <begin position="82"/>
        <end position="102"/>
    </location>
</feature>
<dbReference type="Gene3D" id="2.60.120.1440">
    <property type="match status" value="1"/>
</dbReference>
<dbReference type="InterPro" id="IPR032508">
    <property type="entry name" value="FecR_C"/>
</dbReference>
<dbReference type="GO" id="GO:0016989">
    <property type="term" value="F:sigma factor antagonist activity"/>
    <property type="evidence" value="ECO:0007669"/>
    <property type="project" value="TreeGrafter"/>
</dbReference>
<dbReference type="EMBL" id="JAPOHD010000007">
    <property type="protein sequence ID" value="MCY1719337.1"/>
    <property type="molecule type" value="Genomic_DNA"/>
</dbReference>
<name>A0A9X3J4Y7_9BACT</name>
<feature type="domain" description="FecR protein" evidence="2">
    <location>
        <begin position="119"/>
        <end position="210"/>
    </location>
</feature>
<accession>A0A9X3J4Y7</accession>
<dbReference type="FunFam" id="2.60.120.1440:FF:000001">
    <property type="entry name" value="Putative anti-sigma factor"/>
    <property type="match status" value="1"/>
</dbReference>
<evidence type="ECO:0000313" key="4">
    <source>
        <dbReference type="EMBL" id="MCY1719337.1"/>
    </source>
</evidence>
<feature type="domain" description="Protein FecR C-terminal" evidence="3">
    <location>
        <begin position="259"/>
        <end position="320"/>
    </location>
</feature>
<comment type="caution">
    <text evidence="4">The sequence shown here is derived from an EMBL/GenBank/DDBJ whole genome shotgun (WGS) entry which is preliminary data.</text>
</comment>
<dbReference type="InterPro" id="IPR006860">
    <property type="entry name" value="FecR"/>
</dbReference>
<organism evidence="4 5">
    <name type="scientific">Draconibacterium aestuarii</name>
    <dbReference type="NCBI Taxonomy" id="2998507"/>
    <lineage>
        <taxon>Bacteria</taxon>
        <taxon>Pseudomonadati</taxon>
        <taxon>Bacteroidota</taxon>
        <taxon>Bacteroidia</taxon>
        <taxon>Marinilabiliales</taxon>
        <taxon>Prolixibacteraceae</taxon>
        <taxon>Draconibacterium</taxon>
    </lineage>
</organism>
<evidence type="ECO:0000259" key="2">
    <source>
        <dbReference type="Pfam" id="PF04773"/>
    </source>
</evidence>
<dbReference type="InterPro" id="IPR012373">
    <property type="entry name" value="Ferrdict_sens_TM"/>
</dbReference>
<dbReference type="Proteomes" id="UP001145087">
    <property type="component" value="Unassembled WGS sequence"/>
</dbReference>
<evidence type="ECO:0000259" key="3">
    <source>
        <dbReference type="Pfam" id="PF16344"/>
    </source>
</evidence>